<gene>
    <name evidence="2" type="primary">ntrnl2</name>
    <name evidence="2" type="synonym">si:dkeyp-32g11.8</name>
</gene>
<organism evidence="1 2">
    <name type="scientific">Danio rerio</name>
    <name type="common">Zebrafish</name>
    <name type="synonym">Brachydanio rerio</name>
    <dbReference type="NCBI Taxonomy" id="7955"/>
    <lineage>
        <taxon>Eukaryota</taxon>
        <taxon>Metazoa</taxon>
        <taxon>Chordata</taxon>
        <taxon>Craniata</taxon>
        <taxon>Vertebrata</taxon>
        <taxon>Euteleostomi</taxon>
        <taxon>Actinopterygii</taxon>
        <taxon>Neopterygii</taxon>
        <taxon>Teleostei</taxon>
        <taxon>Ostariophysi</taxon>
        <taxon>Cypriniformes</taxon>
        <taxon>Danionidae</taxon>
        <taxon>Danioninae</taxon>
        <taxon>Danio</taxon>
    </lineage>
</organism>
<proteinExistence type="predicted"/>
<evidence type="ECO:0000313" key="2">
    <source>
        <dbReference type="RefSeq" id="XP_073763261.1"/>
    </source>
</evidence>
<dbReference type="RefSeq" id="XP_073763261.1">
    <property type="nucleotide sequence ID" value="XM_073907160.1"/>
</dbReference>
<reference evidence="2" key="1">
    <citation type="submission" date="2025-08" db="UniProtKB">
        <authorList>
            <consortium name="RefSeq"/>
        </authorList>
    </citation>
    <scope>IDENTIFICATION</scope>
    <source>
        <strain evidence="2">Tuebingen</strain>
        <tissue evidence="2">Fibroblasts and whole tissue</tissue>
    </source>
</reference>
<name>A0AC58G0Q7_DANRE</name>
<accession>A0AC58G0Q7</accession>
<dbReference type="Proteomes" id="UP000000437">
    <property type="component" value="Chromosome 7"/>
</dbReference>
<protein>
    <submittedName>
        <fullName evidence="2">Natterin-like isoform X1</fullName>
    </submittedName>
</protein>
<keyword evidence="1" id="KW-1185">Reference proteome</keyword>
<sequence length="360" mass="39148">MDSRCVFQIYISGSSIKDFSLAQHFDELLLRSSSDPSHSYLISSEMAYPTTLELIGGQTGHPFSFTGEKSGASLEKIWVWVGGWQIKAVRAWLSDGRNKTFGEPSGPHQEYVFTPGECITSLSLWGNGAGTRLGAIKFKTSNDGNFFVKMTDWGLKQEYPIDVGSGYCLGIVGRSGGDIDCMGFMFLNAVQSTVLTNVNYPTINQQMAEVAADEIKSLTFENKTSLTQQQSIESSKKVIKTSSWSMDSSLSTTFSMEVSAGIPEVVEVSSGFSVSVGTESTHSLAETDERSKTLTSTIDVPPQKKVTVGITIGRADFDLPYTGTVKITCKNGSVLQYETKGIYKGVAYTDVKENSVETDL</sequence>
<evidence type="ECO:0000313" key="1">
    <source>
        <dbReference type="Proteomes" id="UP000000437"/>
    </source>
</evidence>